<keyword evidence="2" id="KW-0049">Antioxidant</keyword>
<keyword evidence="3" id="KW-0560">Oxidoreductase</keyword>
<evidence type="ECO:0000256" key="3">
    <source>
        <dbReference type="ARBA" id="ARBA00023002"/>
    </source>
</evidence>
<dbReference type="SUPFAM" id="SSF52833">
    <property type="entry name" value="Thioredoxin-like"/>
    <property type="match status" value="1"/>
</dbReference>
<evidence type="ECO:0000256" key="1">
    <source>
        <dbReference type="ARBA" id="ARBA00022559"/>
    </source>
</evidence>
<dbReference type="InterPro" id="IPR013766">
    <property type="entry name" value="Thioredoxin_domain"/>
</dbReference>
<keyword evidence="1" id="KW-0575">Peroxidase</keyword>
<dbReference type="CDD" id="cd03018">
    <property type="entry name" value="PRX_AhpE_like"/>
    <property type="match status" value="1"/>
</dbReference>
<accession>A0ABP5KYK5</accession>
<dbReference type="PIRSF" id="PIRSF000239">
    <property type="entry name" value="AHPC"/>
    <property type="match status" value="1"/>
</dbReference>
<evidence type="ECO:0000256" key="4">
    <source>
        <dbReference type="ARBA" id="ARBA00023284"/>
    </source>
</evidence>
<organism evidence="7 8">
    <name type="scientific">Arthrobacter humicola</name>
    <dbReference type="NCBI Taxonomy" id="409291"/>
    <lineage>
        <taxon>Bacteria</taxon>
        <taxon>Bacillati</taxon>
        <taxon>Actinomycetota</taxon>
        <taxon>Actinomycetes</taxon>
        <taxon>Micrococcales</taxon>
        <taxon>Micrococcaceae</taxon>
        <taxon>Arthrobacter</taxon>
    </lineage>
</organism>
<feature type="compositionally biased region" description="Low complexity" evidence="5">
    <location>
        <begin position="9"/>
        <end position="21"/>
    </location>
</feature>
<gene>
    <name evidence="7" type="ORF">GCM10009825_25760</name>
</gene>
<proteinExistence type="predicted"/>
<evidence type="ECO:0000259" key="6">
    <source>
        <dbReference type="PROSITE" id="PS51352"/>
    </source>
</evidence>
<dbReference type="PANTHER" id="PTHR43110:SF1">
    <property type="entry name" value="THIOL PEROXIDASE"/>
    <property type="match status" value="1"/>
</dbReference>
<evidence type="ECO:0000256" key="2">
    <source>
        <dbReference type="ARBA" id="ARBA00022862"/>
    </source>
</evidence>
<dbReference type="PROSITE" id="PS51352">
    <property type="entry name" value="THIOREDOXIN_2"/>
    <property type="match status" value="1"/>
</dbReference>
<name>A0ABP5KYK5_9MICC</name>
<dbReference type="Proteomes" id="UP001500102">
    <property type="component" value="Unassembled WGS sequence"/>
</dbReference>
<keyword evidence="8" id="KW-1185">Reference proteome</keyword>
<dbReference type="EMBL" id="BAAAQB010000035">
    <property type="protein sequence ID" value="GAA2138993.1"/>
    <property type="molecule type" value="Genomic_DNA"/>
</dbReference>
<keyword evidence="4" id="KW-0676">Redox-active center</keyword>
<reference evidence="8" key="1">
    <citation type="journal article" date="2019" name="Int. J. Syst. Evol. Microbiol.">
        <title>The Global Catalogue of Microorganisms (GCM) 10K type strain sequencing project: providing services to taxonomists for standard genome sequencing and annotation.</title>
        <authorList>
            <consortium name="The Broad Institute Genomics Platform"/>
            <consortium name="The Broad Institute Genome Sequencing Center for Infectious Disease"/>
            <person name="Wu L."/>
            <person name="Ma J."/>
        </authorList>
    </citation>
    <scope>NUCLEOTIDE SEQUENCE [LARGE SCALE GENOMIC DNA]</scope>
    <source>
        <strain evidence="8">JCM 15921</strain>
    </source>
</reference>
<evidence type="ECO:0000313" key="8">
    <source>
        <dbReference type="Proteomes" id="UP001500102"/>
    </source>
</evidence>
<dbReference type="Pfam" id="PF00578">
    <property type="entry name" value="AhpC-TSA"/>
    <property type="match status" value="1"/>
</dbReference>
<dbReference type="Gene3D" id="3.40.30.10">
    <property type="entry name" value="Glutaredoxin"/>
    <property type="match status" value="1"/>
</dbReference>
<comment type="caution">
    <text evidence="7">The sequence shown here is derived from an EMBL/GenBank/DDBJ whole genome shotgun (WGS) entry which is preliminary data.</text>
</comment>
<feature type="domain" description="Thioredoxin" evidence="6">
    <location>
        <begin position="24"/>
        <end position="174"/>
    </location>
</feature>
<dbReference type="InterPro" id="IPR036249">
    <property type="entry name" value="Thioredoxin-like_sf"/>
</dbReference>
<dbReference type="InterPro" id="IPR024706">
    <property type="entry name" value="Peroxiredoxin_AhpC-typ"/>
</dbReference>
<dbReference type="PANTHER" id="PTHR43110">
    <property type="entry name" value="THIOL PEROXIDASE"/>
    <property type="match status" value="1"/>
</dbReference>
<protein>
    <submittedName>
        <fullName evidence="7">Peroxiredoxin</fullName>
    </submittedName>
</protein>
<dbReference type="InterPro" id="IPR050455">
    <property type="entry name" value="Tpx_Peroxidase_subfamily"/>
</dbReference>
<evidence type="ECO:0000256" key="5">
    <source>
        <dbReference type="SAM" id="MobiDB-lite"/>
    </source>
</evidence>
<dbReference type="InterPro" id="IPR000866">
    <property type="entry name" value="AhpC/TSA"/>
</dbReference>
<evidence type="ECO:0000313" key="7">
    <source>
        <dbReference type="EMBL" id="GAA2138993.1"/>
    </source>
</evidence>
<sequence>MTQAVQNDAARPAGAVTPVPGGVPAVGDPAPDFELANQFGEPVRLSDFRGRNVVVVFYPFAFSGICTGELCEIRDNLALFEDADAAVLAVSVDSKFAQRAYAEKEGYGFDLLADFWPHGAVASAYGVFDPESGMALRGTFIIDAAGVVRYVVVNPRGQARDLAEYRAALAGLGGS</sequence>
<feature type="region of interest" description="Disordered" evidence="5">
    <location>
        <begin position="1"/>
        <end position="21"/>
    </location>
</feature>